<proteinExistence type="predicted"/>
<dbReference type="EMBL" id="JAABNT010000001">
    <property type="protein sequence ID" value="NEK21191.1"/>
    <property type="molecule type" value="Genomic_DNA"/>
</dbReference>
<evidence type="ECO:0000313" key="2">
    <source>
        <dbReference type="Proteomes" id="UP000468591"/>
    </source>
</evidence>
<sequence length="95" mass="10125">MKRTLATLCLTALCAGCTQFPELDFTQTAALEAAEYPGLVPIEPIIAGVDQSGPDPIAEQTNMDARLAGLRARADRLRGGVLSAAEKKRLEEGLR</sequence>
<reference evidence="1 2" key="1">
    <citation type="submission" date="2020-01" db="EMBL/GenBank/DDBJ databases">
        <title>Sulfitobacter sediminilitoris sp. nov., isolated from a tidal flat.</title>
        <authorList>
            <person name="Park S."/>
            <person name="Yoon J.-H."/>
        </authorList>
    </citation>
    <scope>NUCLEOTIDE SEQUENCE [LARGE SCALE GENOMIC DNA]</scope>
    <source>
        <strain evidence="1 2">JBTF-M27</strain>
    </source>
</reference>
<dbReference type="RefSeq" id="WP_164352022.1">
    <property type="nucleotide sequence ID" value="NZ_JAABNT010000001.1"/>
</dbReference>
<gene>
    <name evidence="1" type="ORF">GV827_02075</name>
</gene>
<accession>A0A6P0C4W3</accession>
<dbReference type="Proteomes" id="UP000468591">
    <property type="component" value="Unassembled WGS sequence"/>
</dbReference>
<keyword evidence="2" id="KW-1185">Reference proteome</keyword>
<evidence type="ECO:0000313" key="1">
    <source>
        <dbReference type="EMBL" id="NEK21191.1"/>
    </source>
</evidence>
<name>A0A6P0C4W3_9RHOB</name>
<dbReference type="AlphaFoldDB" id="A0A6P0C4W3"/>
<organism evidence="1 2">
    <name type="scientific">Sulfitobacter sediminilitoris</name>
    <dbReference type="NCBI Taxonomy" id="2698830"/>
    <lineage>
        <taxon>Bacteria</taxon>
        <taxon>Pseudomonadati</taxon>
        <taxon>Pseudomonadota</taxon>
        <taxon>Alphaproteobacteria</taxon>
        <taxon>Rhodobacterales</taxon>
        <taxon>Roseobacteraceae</taxon>
        <taxon>Sulfitobacter</taxon>
    </lineage>
</organism>
<evidence type="ECO:0008006" key="3">
    <source>
        <dbReference type="Google" id="ProtNLM"/>
    </source>
</evidence>
<comment type="caution">
    <text evidence="1">The sequence shown here is derived from an EMBL/GenBank/DDBJ whole genome shotgun (WGS) entry which is preliminary data.</text>
</comment>
<protein>
    <recommendedName>
        <fullName evidence="3">DUF3035 domain-containing protein</fullName>
    </recommendedName>
</protein>